<protein>
    <submittedName>
        <fullName evidence="1">Uncharacterized protein</fullName>
    </submittedName>
</protein>
<accession>A0A6L7ISC6</accession>
<dbReference type="Proteomes" id="UP000438093">
    <property type="component" value="Unassembled WGS sequence"/>
</dbReference>
<dbReference type="EMBL" id="CP063310">
    <property type="protein sequence ID" value="QOS68620.1"/>
    <property type="molecule type" value="Genomic_DNA"/>
</dbReference>
<name>A0A6N7RMT1_9ACTN</name>
<accession>A0A6N7RMT1</accession>
<proteinExistence type="predicted"/>
<evidence type="ECO:0000313" key="3">
    <source>
        <dbReference type="Proteomes" id="UP000438093"/>
    </source>
</evidence>
<reference evidence="3" key="1">
    <citation type="submission" date="2019-08" db="EMBL/GenBank/DDBJ databases">
        <title>Arthrobacter sp. nov., isolated from plateau pika and Tibetan wild ass.</title>
        <authorList>
            <person name="Ge Y."/>
        </authorList>
    </citation>
    <scope>NUCLEOTIDE SEQUENCE [LARGE SCALE GENOMIC DNA]</scope>
    <source>
        <strain evidence="3">HF-4214</strain>
    </source>
</reference>
<dbReference type="Proteomes" id="UP000478463">
    <property type="component" value="Chromosome"/>
</dbReference>
<dbReference type="EMBL" id="VTFY01000007">
    <property type="protein sequence ID" value="MRX82556.1"/>
    <property type="molecule type" value="Genomic_DNA"/>
</dbReference>
<keyword evidence="3" id="KW-1185">Reference proteome</keyword>
<evidence type="ECO:0000313" key="2">
    <source>
        <dbReference type="EMBL" id="QOS68620.1"/>
    </source>
</evidence>
<reference evidence="1" key="2">
    <citation type="submission" date="2019-08" db="EMBL/GenBank/DDBJ databases">
        <authorList>
            <person name="Ge Y."/>
        </authorList>
    </citation>
    <scope>NUCLEOTIDE SEQUENCE</scope>
    <source>
        <strain evidence="1">HF-4214</strain>
    </source>
</reference>
<reference evidence="2 4" key="3">
    <citation type="submission" date="2020-10" db="EMBL/GenBank/DDBJ databases">
        <title>Eggerthella sp. nov., isolated from human feces.</title>
        <authorList>
            <person name="Yajun G."/>
        </authorList>
    </citation>
    <scope>NUCLEOTIDE SEQUENCE [LARGE SCALE GENOMIC DNA]</scope>
    <source>
        <strain evidence="2 4">HF-1101</strain>
    </source>
</reference>
<dbReference type="GeneID" id="69509767"/>
<dbReference type="RefSeq" id="WP_114551758.1">
    <property type="nucleotide sequence ID" value="NZ_CP063310.1"/>
</dbReference>
<organism evidence="1 3">
    <name type="scientific">Eggerthella guodeyinii</name>
    <dbReference type="NCBI Taxonomy" id="2690837"/>
    <lineage>
        <taxon>Bacteria</taxon>
        <taxon>Bacillati</taxon>
        <taxon>Actinomycetota</taxon>
        <taxon>Coriobacteriia</taxon>
        <taxon>Eggerthellales</taxon>
        <taxon>Eggerthellaceae</taxon>
        <taxon>Eggerthella</taxon>
    </lineage>
</organism>
<evidence type="ECO:0000313" key="4">
    <source>
        <dbReference type="Proteomes" id="UP000478463"/>
    </source>
</evidence>
<evidence type="ECO:0000313" key="1">
    <source>
        <dbReference type="EMBL" id="MRX82556.1"/>
    </source>
</evidence>
<dbReference type="AlphaFoldDB" id="A0A6N7RMT1"/>
<dbReference type="KEGG" id="egd:GS424_001760"/>
<sequence length="102" mass="10506">MDIQAIIDKVVGEVQQAPEMLQEIVADPGAAIEKITGHSLGDTDIAAVAEGVLAQVQEKGGDLKEHLSGLMENGAVHDVIANITGEGSPFSGLLGSIFGNKE</sequence>
<gene>
    <name evidence="1" type="ORF">GJG86_08615</name>
    <name evidence="2" type="ORF">GS424_001760</name>
</gene>